<evidence type="ECO:0000313" key="12">
    <source>
        <dbReference type="Proteomes" id="UP000474159"/>
    </source>
</evidence>
<dbReference type="OrthoDB" id="9804203at2"/>
<dbReference type="GO" id="GO:0030527">
    <property type="term" value="F:structural constituent of chromatin"/>
    <property type="evidence" value="ECO:0007669"/>
    <property type="project" value="InterPro"/>
</dbReference>
<dbReference type="AlphaFoldDB" id="A0A6L3STU1"/>
<sequence length="99" mass="11113">MIKSDLVLRIAEMNPHLYERECEAVVKTILDRISEALAAGDRMEIRGFGAFSVTTTRARQGRNPRTGKSVAVAEKKNPHFKSGREMRKRLNPGQSETAE</sequence>
<dbReference type="GO" id="GO:0005694">
    <property type="term" value="C:chromosome"/>
    <property type="evidence" value="ECO:0007669"/>
    <property type="project" value="InterPro"/>
</dbReference>
<dbReference type="GO" id="GO:0003677">
    <property type="term" value="F:DNA binding"/>
    <property type="evidence" value="ECO:0007669"/>
    <property type="project" value="UniProtKB-KW"/>
</dbReference>
<comment type="caution">
    <text evidence="11">The sequence shown here is derived from an EMBL/GenBank/DDBJ whole genome shotgun (WGS) entry which is preliminary data.</text>
</comment>
<dbReference type="InterPro" id="IPR000119">
    <property type="entry name" value="Hist_DNA-bd"/>
</dbReference>
<evidence type="ECO:0000256" key="6">
    <source>
        <dbReference type="ARBA" id="ARBA00023163"/>
    </source>
</evidence>
<dbReference type="CDD" id="cd13836">
    <property type="entry name" value="IHF_B"/>
    <property type="match status" value="1"/>
</dbReference>
<dbReference type="Proteomes" id="UP000474159">
    <property type="component" value="Unassembled WGS sequence"/>
</dbReference>
<dbReference type="PANTHER" id="PTHR33175">
    <property type="entry name" value="DNA-BINDING PROTEIN HU"/>
    <property type="match status" value="1"/>
</dbReference>
<gene>
    <name evidence="11" type="ORF">F6X53_28015</name>
</gene>
<evidence type="ECO:0000256" key="1">
    <source>
        <dbReference type="ARBA" id="ARBA00010529"/>
    </source>
</evidence>
<feature type="region of interest" description="Disordered" evidence="10">
    <location>
        <begin position="56"/>
        <end position="99"/>
    </location>
</feature>
<evidence type="ECO:0000256" key="3">
    <source>
        <dbReference type="ARBA" id="ARBA00022845"/>
    </source>
</evidence>
<dbReference type="GO" id="GO:0005829">
    <property type="term" value="C:cytosol"/>
    <property type="evidence" value="ECO:0007669"/>
    <property type="project" value="TreeGrafter"/>
</dbReference>
<evidence type="ECO:0000256" key="8">
    <source>
        <dbReference type="RuleBase" id="RU003939"/>
    </source>
</evidence>
<evidence type="ECO:0000313" key="11">
    <source>
        <dbReference type="EMBL" id="KAB1072534.1"/>
    </source>
</evidence>
<keyword evidence="4 9" id="KW-0805">Transcription regulation</keyword>
<dbReference type="Gene3D" id="4.10.520.10">
    <property type="entry name" value="IHF-like DNA-binding proteins"/>
    <property type="match status" value="1"/>
</dbReference>
<organism evidence="11 12">
    <name type="scientific">Methylobacterium soli</name>
    <dbReference type="NCBI Taxonomy" id="553447"/>
    <lineage>
        <taxon>Bacteria</taxon>
        <taxon>Pseudomonadati</taxon>
        <taxon>Pseudomonadota</taxon>
        <taxon>Alphaproteobacteria</taxon>
        <taxon>Hyphomicrobiales</taxon>
        <taxon>Methylobacteriaceae</taxon>
        <taxon>Methylobacterium</taxon>
    </lineage>
</organism>
<comment type="function">
    <text evidence="9">This protein is one of the two subunits of integration host factor, a specific DNA-binding protein that functions in genetic recombination as well as in transcriptional and translational control.</text>
</comment>
<dbReference type="SUPFAM" id="SSF47729">
    <property type="entry name" value="IHF-like DNA-binding proteins"/>
    <property type="match status" value="1"/>
</dbReference>
<dbReference type="InterPro" id="IPR010992">
    <property type="entry name" value="IHF-like_DNA-bd_dom_sf"/>
</dbReference>
<name>A0A6L3STU1_9HYPH</name>
<dbReference type="GO" id="GO:0006310">
    <property type="term" value="P:DNA recombination"/>
    <property type="evidence" value="ECO:0007669"/>
    <property type="project" value="UniProtKB-KW"/>
</dbReference>
<dbReference type="PRINTS" id="PR01727">
    <property type="entry name" value="DNABINDINGHU"/>
</dbReference>
<dbReference type="GO" id="GO:0006417">
    <property type="term" value="P:regulation of translation"/>
    <property type="evidence" value="ECO:0007669"/>
    <property type="project" value="UniProtKB-KW"/>
</dbReference>
<evidence type="ECO:0000256" key="4">
    <source>
        <dbReference type="ARBA" id="ARBA00023015"/>
    </source>
</evidence>
<keyword evidence="3 9" id="KW-0810">Translation regulation</keyword>
<dbReference type="RefSeq" id="WP_151004580.1">
    <property type="nucleotide sequence ID" value="NZ_BPQY01000271.1"/>
</dbReference>
<dbReference type="PANTHER" id="PTHR33175:SF5">
    <property type="entry name" value="INTEGRATION HOST FACTOR SUBUNIT BETA"/>
    <property type="match status" value="1"/>
</dbReference>
<keyword evidence="5 9" id="KW-0238">DNA-binding</keyword>
<dbReference type="InterPro" id="IPR005685">
    <property type="entry name" value="IHF_beta"/>
</dbReference>
<evidence type="ECO:0000256" key="7">
    <source>
        <dbReference type="ARBA" id="ARBA00023172"/>
    </source>
</evidence>
<dbReference type="Pfam" id="PF00216">
    <property type="entry name" value="Bac_DNA_binding"/>
    <property type="match status" value="1"/>
</dbReference>
<proteinExistence type="inferred from homology"/>
<dbReference type="NCBIfam" id="TIGR00988">
    <property type="entry name" value="hip"/>
    <property type="match status" value="1"/>
</dbReference>
<dbReference type="EMBL" id="VZZK01000048">
    <property type="protein sequence ID" value="KAB1072534.1"/>
    <property type="molecule type" value="Genomic_DNA"/>
</dbReference>
<evidence type="ECO:0000256" key="10">
    <source>
        <dbReference type="SAM" id="MobiDB-lite"/>
    </source>
</evidence>
<keyword evidence="7 9" id="KW-0233">DNA recombination</keyword>
<keyword evidence="6 9" id="KW-0804">Transcription</keyword>
<dbReference type="SMART" id="SM00411">
    <property type="entry name" value="BHL"/>
    <property type="match status" value="1"/>
</dbReference>
<reference evidence="11 12" key="1">
    <citation type="submission" date="2019-09" db="EMBL/GenBank/DDBJ databases">
        <title>YIM 48816 draft genome.</title>
        <authorList>
            <person name="Jiang L."/>
        </authorList>
    </citation>
    <scope>NUCLEOTIDE SEQUENCE [LARGE SCALE GENOMIC DNA]</scope>
    <source>
        <strain evidence="11 12">YIM 48816</strain>
    </source>
</reference>
<comment type="subunit">
    <text evidence="9">Heterodimer of an alpha and a beta chain.</text>
</comment>
<dbReference type="GO" id="GO:0006355">
    <property type="term" value="P:regulation of DNA-templated transcription"/>
    <property type="evidence" value="ECO:0007669"/>
    <property type="project" value="InterPro"/>
</dbReference>
<protein>
    <recommendedName>
        <fullName evidence="2 9">Integration host factor subunit beta</fullName>
    </recommendedName>
</protein>
<comment type="similarity">
    <text evidence="1 8">Belongs to the bacterial histone-like protein family.</text>
</comment>
<evidence type="ECO:0000256" key="2">
    <source>
        <dbReference type="ARBA" id="ARBA00018700"/>
    </source>
</evidence>
<evidence type="ECO:0000256" key="5">
    <source>
        <dbReference type="ARBA" id="ARBA00023125"/>
    </source>
</evidence>
<dbReference type="NCBIfam" id="NF001222">
    <property type="entry name" value="PRK00199.1"/>
    <property type="match status" value="1"/>
</dbReference>
<evidence type="ECO:0000256" key="9">
    <source>
        <dbReference type="RuleBase" id="RU003941"/>
    </source>
</evidence>
<keyword evidence="12" id="KW-1185">Reference proteome</keyword>
<accession>A0A6L3STU1</accession>
<feature type="compositionally biased region" description="Basic and acidic residues" evidence="10">
    <location>
        <begin position="73"/>
        <end position="85"/>
    </location>
</feature>